<keyword evidence="1" id="KW-0812">Transmembrane</keyword>
<comment type="caution">
    <text evidence="2">The sequence shown here is derived from an EMBL/GenBank/DDBJ whole genome shotgun (WGS) entry which is preliminary data.</text>
</comment>
<dbReference type="RefSeq" id="WP_125715343.1">
    <property type="nucleotide sequence ID" value="NZ_JBHTOP010000028.1"/>
</dbReference>
<evidence type="ECO:0008006" key="4">
    <source>
        <dbReference type="Google" id="ProtNLM"/>
    </source>
</evidence>
<protein>
    <recommendedName>
        <fullName evidence="4">WxL domain-containing protein</fullName>
    </recommendedName>
</protein>
<dbReference type="InterPro" id="IPR013320">
    <property type="entry name" value="ConA-like_dom_sf"/>
</dbReference>
<evidence type="ECO:0000313" key="3">
    <source>
        <dbReference type="Proteomes" id="UP001597267"/>
    </source>
</evidence>
<dbReference type="PROSITE" id="PS51257">
    <property type="entry name" value="PROKAR_LIPOPROTEIN"/>
    <property type="match status" value="1"/>
</dbReference>
<evidence type="ECO:0000256" key="1">
    <source>
        <dbReference type="SAM" id="Phobius"/>
    </source>
</evidence>
<keyword evidence="1" id="KW-1133">Transmembrane helix</keyword>
<feature type="transmembrane region" description="Helical" evidence="1">
    <location>
        <begin position="7"/>
        <end position="26"/>
    </location>
</feature>
<reference evidence="3" key="1">
    <citation type="journal article" date="2019" name="Int. J. Syst. Evol. Microbiol.">
        <title>The Global Catalogue of Microorganisms (GCM) 10K type strain sequencing project: providing services to taxonomists for standard genome sequencing and annotation.</title>
        <authorList>
            <consortium name="The Broad Institute Genomics Platform"/>
            <consortium name="The Broad Institute Genome Sequencing Center for Infectious Disease"/>
            <person name="Wu L."/>
            <person name="Ma J."/>
        </authorList>
    </citation>
    <scope>NUCLEOTIDE SEQUENCE [LARGE SCALE GENOMIC DNA]</scope>
    <source>
        <strain evidence="3">CCM 8896</strain>
    </source>
</reference>
<dbReference type="Gene3D" id="2.60.120.200">
    <property type="match status" value="1"/>
</dbReference>
<gene>
    <name evidence="2" type="ORF">ACFQ5M_12795</name>
</gene>
<organism evidence="2 3">
    <name type="scientific">Agrilactobacillus yilanensis</name>
    <dbReference type="NCBI Taxonomy" id="2485997"/>
    <lineage>
        <taxon>Bacteria</taxon>
        <taxon>Bacillati</taxon>
        <taxon>Bacillota</taxon>
        <taxon>Bacilli</taxon>
        <taxon>Lactobacillales</taxon>
        <taxon>Lactobacillaceae</taxon>
        <taxon>Agrilactobacillus</taxon>
    </lineage>
</organism>
<proteinExistence type="predicted"/>
<evidence type="ECO:0000313" key="2">
    <source>
        <dbReference type="EMBL" id="MFD1672972.1"/>
    </source>
</evidence>
<accession>A0ABW4J9C8</accession>
<keyword evidence="1" id="KW-0472">Membrane</keyword>
<dbReference type="EMBL" id="JBHTOP010000028">
    <property type="protein sequence ID" value="MFD1672972.1"/>
    <property type="molecule type" value="Genomic_DNA"/>
</dbReference>
<name>A0ABW4J9C8_9LACO</name>
<dbReference type="SUPFAM" id="SSF49899">
    <property type="entry name" value="Concanavalin A-like lectins/glucanases"/>
    <property type="match status" value="1"/>
</dbReference>
<dbReference type="Proteomes" id="UP001597267">
    <property type="component" value="Unassembled WGS sequence"/>
</dbReference>
<sequence>MSIKQIKYFIFFLISMVFIISCNVLYKPTVAYGEQINDILTKKLPNGLPDADKLFTLGTIPGTFNNSSFGATGTSVVPIILTTEQAGVYGSVWSKASAGNYFDITKAQTMSMWLYFGNRFENAGNGMAFVLQNDKHKTEAFSLNSNGKGEGGETLGVWGTTPGVDGISAIAKRAIQNSWALEFDSHKDTPVNNQWAANANFDNGLTFPSNGLSDHIASAYPGQPATYTPFNGSFMSLMMNHSGVVMLGDEFTGNDRYLSNGKWRHLSIHWDPIAKQITYTFNDKAFDEPGLPDGAPTGQAITRTVPVDPTVFLATQDSKILWGFTGTTWNKVENNLVIFESMPAFVAGDVTAQIKDVVQNRVLNEDDTVHVGDTLAVNYQLHYNSGSEDWGSILATLRLPQQVSYTSGKVTYQNGQQDSIDLQNLTENEIKVALKQNLNLNNNTATLELVGTVESVTTDTEVAATTSHFAGRRLITDATTPAFKIERPELGIMEQTPNPMALKIGEDGFISGKIQYRDNHEVVNQQQTLYTKLNDGALVSRNVQETSQIAGTFNINIAHQALHVGTNVLEVYLKDQTGLKSNVITYLINVIGVLELEPMADLYFQQGFSSQAHQIIQRQDNWMIKVIDSRAPGLNWHIQAQATKLLQDQTVLNGELIYVADSGQITPLSDTPISVGHGVKSGLGVQTTDLTTQWQPTTGILLRTSDYNEPGTYQGTITWTAVNSL</sequence>
<keyword evidence="3" id="KW-1185">Reference proteome</keyword>